<dbReference type="Proteomes" id="UP000007752">
    <property type="component" value="Chromosome 8"/>
</dbReference>
<evidence type="ECO:0000256" key="1">
    <source>
        <dbReference type="SAM" id="MobiDB-lite"/>
    </source>
</evidence>
<proteinExistence type="predicted"/>
<name>A3BQS7_ORYSJ</name>
<gene>
    <name evidence="2" type="ORF">OsJ_26462</name>
</gene>
<reference evidence="2" key="1">
    <citation type="journal article" date="2005" name="PLoS Biol.">
        <title>The genomes of Oryza sativa: a history of duplications.</title>
        <authorList>
            <person name="Yu J."/>
            <person name="Wang J."/>
            <person name="Lin W."/>
            <person name="Li S."/>
            <person name="Li H."/>
            <person name="Zhou J."/>
            <person name="Ni P."/>
            <person name="Dong W."/>
            <person name="Hu S."/>
            <person name="Zeng C."/>
            <person name="Zhang J."/>
            <person name="Zhang Y."/>
            <person name="Li R."/>
            <person name="Xu Z."/>
            <person name="Li S."/>
            <person name="Li X."/>
            <person name="Zheng H."/>
            <person name="Cong L."/>
            <person name="Lin L."/>
            <person name="Yin J."/>
            <person name="Geng J."/>
            <person name="Li G."/>
            <person name="Shi J."/>
            <person name="Liu J."/>
            <person name="Lv H."/>
            <person name="Li J."/>
            <person name="Wang J."/>
            <person name="Deng Y."/>
            <person name="Ran L."/>
            <person name="Shi X."/>
            <person name="Wang X."/>
            <person name="Wu Q."/>
            <person name="Li C."/>
            <person name="Ren X."/>
            <person name="Wang J."/>
            <person name="Wang X."/>
            <person name="Li D."/>
            <person name="Liu D."/>
            <person name="Zhang X."/>
            <person name="Ji Z."/>
            <person name="Zhao W."/>
            <person name="Sun Y."/>
            <person name="Zhang Z."/>
            <person name="Bao J."/>
            <person name="Han Y."/>
            <person name="Dong L."/>
            <person name="Ji J."/>
            <person name="Chen P."/>
            <person name="Wu S."/>
            <person name="Liu J."/>
            <person name="Xiao Y."/>
            <person name="Bu D."/>
            <person name="Tan J."/>
            <person name="Yang L."/>
            <person name="Ye C."/>
            <person name="Zhang J."/>
            <person name="Xu J."/>
            <person name="Zhou Y."/>
            <person name="Yu Y."/>
            <person name="Zhang B."/>
            <person name="Zhuang S."/>
            <person name="Wei H."/>
            <person name="Liu B."/>
            <person name="Lei M."/>
            <person name="Yu H."/>
            <person name="Li Y."/>
            <person name="Xu H."/>
            <person name="Wei S."/>
            <person name="He X."/>
            <person name="Fang L."/>
            <person name="Zhang Z."/>
            <person name="Zhang Y."/>
            <person name="Huang X."/>
            <person name="Su Z."/>
            <person name="Tong W."/>
            <person name="Li J."/>
            <person name="Tong Z."/>
            <person name="Li S."/>
            <person name="Ye J."/>
            <person name="Wang L."/>
            <person name="Fang L."/>
            <person name="Lei T."/>
            <person name="Chen C."/>
            <person name="Chen H."/>
            <person name="Xu Z."/>
            <person name="Li H."/>
            <person name="Huang H."/>
            <person name="Zhang F."/>
            <person name="Xu H."/>
            <person name="Li N."/>
            <person name="Zhao C."/>
            <person name="Li S."/>
            <person name="Dong L."/>
            <person name="Huang Y."/>
            <person name="Li L."/>
            <person name="Xi Y."/>
            <person name="Qi Q."/>
            <person name="Li W."/>
            <person name="Zhang B."/>
            <person name="Hu W."/>
            <person name="Zhang Y."/>
            <person name="Tian X."/>
            <person name="Jiao Y."/>
            <person name="Liang X."/>
            <person name="Jin J."/>
            <person name="Gao L."/>
            <person name="Zheng W."/>
            <person name="Hao B."/>
            <person name="Liu S."/>
            <person name="Wang W."/>
            <person name="Yuan L."/>
            <person name="Cao M."/>
            <person name="McDermott J."/>
            <person name="Samudrala R."/>
            <person name="Wang J."/>
            <person name="Wong G.K."/>
            <person name="Yang H."/>
        </authorList>
    </citation>
    <scope>NUCLEOTIDE SEQUENCE [LARGE SCALE GENOMIC DNA]</scope>
</reference>
<dbReference type="EMBL" id="CM000145">
    <property type="protein sequence ID" value="EAZ41916.1"/>
    <property type="molecule type" value="Genomic_DNA"/>
</dbReference>
<feature type="region of interest" description="Disordered" evidence="1">
    <location>
        <begin position="1"/>
        <end position="20"/>
    </location>
</feature>
<dbReference type="AlphaFoldDB" id="A3BQS7"/>
<organism evidence="2">
    <name type="scientific">Oryza sativa subsp. japonica</name>
    <name type="common">Rice</name>
    <dbReference type="NCBI Taxonomy" id="39947"/>
    <lineage>
        <taxon>Eukaryota</taxon>
        <taxon>Viridiplantae</taxon>
        <taxon>Streptophyta</taxon>
        <taxon>Embryophyta</taxon>
        <taxon>Tracheophyta</taxon>
        <taxon>Spermatophyta</taxon>
        <taxon>Magnoliopsida</taxon>
        <taxon>Liliopsida</taxon>
        <taxon>Poales</taxon>
        <taxon>Poaceae</taxon>
        <taxon>BOP clade</taxon>
        <taxon>Oryzoideae</taxon>
        <taxon>Oryzeae</taxon>
        <taxon>Oryzinae</taxon>
        <taxon>Oryza</taxon>
        <taxon>Oryza sativa</taxon>
    </lineage>
</organism>
<evidence type="ECO:0000313" key="2">
    <source>
        <dbReference type="EMBL" id="EAZ41916.1"/>
    </source>
</evidence>
<accession>A3BQS7</accession>
<protein>
    <submittedName>
        <fullName evidence="2">Uncharacterized protein</fullName>
    </submittedName>
</protein>
<sequence length="97" mass="10818">MGRKQAKEKMKNGEDGPYKEAMKDLLDAKEKEAKVKEERWKETKEIQEHKLLFAEHVRTYVLAMRTQIAASKVAALNVGFDGSSGFGGEFGDGNGEV</sequence>
<reference evidence="2" key="2">
    <citation type="submission" date="2008-12" db="EMBL/GenBank/DDBJ databases">
        <title>Improved gene annotation of the rice (Oryza sativa) genomes.</title>
        <authorList>
            <person name="Wang J."/>
            <person name="Li R."/>
            <person name="Fan W."/>
            <person name="Huang Q."/>
            <person name="Zhang J."/>
            <person name="Zhou Y."/>
            <person name="Hu Y."/>
            <person name="Zi S."/>
            <person name="Li J."/>
            <person name="Ni P."/>
            <person name="Zheng H."/>
            <person name="Zhang Y."/>
            <person name="Zhao M."/>
            <person name="Hao Q."/>
            <person name="McDermott J."/>
            <person name="Samudrala R."/>
            <person name="Kristiansen K."/>
            <person name="Wong G.K.-S."/>
        </authorList>
    </citation>
    <scope>NUCLEOTIDE SEQUENCE</scope>
</reference>